<dbReference type="SMART" id="SM00262">
    <property type="entry name" value="GEL"/>
    <property type="match status" value="2"/>
</dbReference>
<dbReference type="SUPFAM" id="SSF69754">
    <property type="entry name" value="Ribosome binding protein Y (YfiA homologue)"/>
    <property type="match status" value="1"/>
</dbReference>
<sequence>MRSSALAFLLLLPLCSPFSFVAPRRPPSQLPATPTISGNNVDLTPALTSHATEKVTAATDKFPALDCTVSVHLVVNRNPAVAKSHSAEAVVRVKGGGVIRAKVDTGDMYSSIDEVARRVSGKLSQGMMRALSYISSNGLPPNTSVSRIVEGAENTMFKQLFAQWNPPVKFDFSRGPSTSVAANAEQKDVDFAALHKRMAAQEASVDDGSGKVEVWRIEDMQKVPVEKSMYGQFFGGDSYIILYTYEKAGVEEFIIYFWQGRDSSQDEKGASALLAKELDDQLGDRPVQVRVVQGKEPAHFRNIFGGTMIVRSGGKASGFKNREDTDSYDVDGTELYHVKGTSPSNTYGVAEPADPRLFQCTNVTGAFSIEEVSNFSQEDLIDDDVMLLDCFTTVFLWVGGGANATEKKEAIKTAQ</sequence>
<gene>
    <name evidence="4" type="ORF">TeGR_g6931</name>
</gene>
<proteinExistence type="predicted"/>
<feature type="chain" id="PRO_5046699424" description="Gelsolin-like domain-containing protein" evidence="2">
    <location>
        <begin position="18"/>
        <end position="415"/>
    </location>
</feature>
<protein>
    <recommendedName>
        <fullName evidence="3">Gelsolin-like domain-containing protein</fullName>
    </recommendedName>
</protein>
<dbReference type="InterPro" id="IPR003489">
    <property type="entry name" value="RHF/RaiA"/>
</dbReference>
<evidence type="ECO:0000313" key="4">
    <source>
        <dbReference type="EMBL" id="GMI34448.1"/>
    </source>
</evidence>
<dbReference type="PRINTS" id="PR00597">
    <property type="entry name" value="GELSOLIN"/>
</dbReference>
<keyword evidence="5" id="KW-1185">Reference proteome</keyword>
<dbReference type="Pfam" id="PF02482">
    <property type="entry name" value="Ribosomal_S30AE"/>
    <property type="match status" value="1"/>
</dbReference>
<dbReference type="Pfam" id="PF00626">
    <property type="entry name" value="Gelsolin"/>
    <property type="match status" value="2"/>
</dbReference>
<dbReference type="Proteomes" id="UP001165060">
    <property type="component" value="Unassembled WGS sequence"/>
</dbReference>
<dbReference type="PANTHER" id="PTHR11977">
    <property type="entry name" value="VILLIN"/>
    <property type="match status" value="1"/>
</dbReference>
<dbReference type="Gene3D" id="3.40.20.10">
    <property type="entry name" value="Severin"/>
    <property type="match status" value="2"/>
</dbReference>
<dbReference type="EMBL" id="BRYB01001826">
    <property type="protein sequence ID" value="GMI34448.1"/>
    <property type="molecule type" value="Genomic_DNA"/>
</dbReference>
<dbReference type="Gene3D" id="3.30.160.100">
    <property type="entry name" value="Ribosome hibernation promotion factor-like"/>
    <property type="match status" value="1"/>
</dbReference>
<dbReference type="InterPro" id="IPR029006">
    <property type="entry name" value="ADF-H/Gelsolin-like_dom_sf"/>
</dbReference>
<dbReference type="SUPFAM" id="SSF55753">
    <property type="entry name" value="Actin depolymerizing proteins"/>
    <property type="match status" value="2"/>
</dbReference>
<keyword evidence="2" id="KW-0732">Signal</keyword>
<name>A0ABQ6MWN2_9STRA</name>
<accession>A0ABQ6MWN2</accession>
<feature type="domain" description="Gelsolin-like" evidence="3">
    <location>
        <begin position="371"/>
        <end position="414"/>
    </location>
</feature>
<evidence type="ECO:0000256" key="1">
    <source>
        <dbReference type="ARBA" id="ARBA00022737"/>
    </source>
</evidence>
<dbReference type="InterPro" id="IPR007122">
    <property type="entry name" value="Villin/Gelsolin"/>
</dbReference>
<evidence type="ECO:0000256" key="2">
    <source>
        <dbReference type="SAM" id="SignalP"/>
    </source>
</evidence>
<reference evidence="4 5" key="1">
    <citation type="journal article" date="2023" name="Commun. Biol.">
        <title>Genome analysis of Parmales, the sister group of diatoms, reveals the evolutionary specialization of diatoms from phago-mixotrophs to photoautotrophs.</title>
        <authorList>
            <person name="Ban H."/>
            <person name="Sato S."/>
            <person name="Yoshikawa S."/>
            <person name="Yamada K."/>
            <person name="Nakamura Y."/>
            <person name="Ichinomiya M."/>
            <person name="Sato N."/>
            <person name="Blanc-Mathieu R."/>
            <person name="Endo H."/>
            <person name="Kuwata A."/>
            <person name="Ogata H."/>
        </authorList>
    </citation>
    <scope>NUCLEOTIDE SEQUENCE [LARGE SCALE GENOMIC DNA]</scope>
</reference>
<dbReference type="PANTHER" id="PTHR11977:SF123">
    <property type="entry name" value="GELSOLIN"/>
    <property type="match status" value="1"/>
</dbReference>
<feature type="non-terminal residue" evidence="4">
    <location>
        <position position="415"/>
    </location>
</feature>
<feature type="domain" description="Gelsolin-like" evidence="3">
    <location>
        <begin position="221"/>
        <end position="301"/>
    </location>
</feature>
<organism evidence="4 5">
    <name type="scientific">Tetraparma gracilis</name>
    <dbReference type="NCBI Taxonomy" id="2962635"/>
    <lineage>
        <taxon>Eukaryota</taxon>
        <taxon>Sar</taxon>
        <taxon>Stramenopiles</taxon>
        <taxon>Ochrophyta</taxon>
        <taxon>Bolidophyceae</taxon>
        <taxon>Parmales</taxon>
        <taxon>Triparmaceae</taxon>
        <taxon>Tetraparma</taxon>
    </lineage>
</organism>
<dbReference type="InterPro" id="IPR007123">
    <property type="entry name" value="Gelsolin-like_dom"/>
</dbReference>
<comment type="caution">
    <text evidence="4">The sequence shown here is derived from an EMBL/GenBank/DDBJ whole genome shotgun (WGS) entry which is preliminary data.</text>
</comment>
<evidence type="ECO:0000313" key="5">
    <source>
        <dbReference type="Proteomes" id="UP001165060"/>
    </source>
</evidence>
<dbReference type="NCBIfam" id="TIGR00741">
    <property type="entry name" value="yfiA"/>
    <property type="match status" value="1"/>
</dbReference>
<dbReference type="CDD" id="cd00552">
    <property type="entry name" value="RaiA"/>
    <property type="match status" value="1"/>
</dbReference>
<evidence type="ECO:0000259" key="3">
    <source>
        <dbReference type="Pfam" id="PF00626"/>
    </source>
</evidence>
<dbReference type="CDD" id="cd11293">
    <property type="entry name" value="gelsolin_S4_like"/>
    <property type="match status" value="1"/>
</dbReference>
<feature type="signal peptide" evidence="2">
    <location>
        <begin position="1"/>
        <end position="17"/>
    </location>
</feature>
<keyword evidence="1" id="KW-0677">Repeat</keyword>
<dbReference type="InterPro" id="IPR036567">
    <property type="entry name" value="RHF-like"/>
</dbReference>